<dbReference type="InterPro" id="IPR006657">
    <property type="entry name" value="MoPterin_dinucl-bd_dom"/>
</dbReference>
<gene>
    <name evidence="7" type="ORF">EGH23_00545</name>
</gene>
<proteinExistence type="predicted"/>
<dbReference type="RefSeq" id="WP_220578092.1">
    <property type="nucleotide sequence ID" value="NZ_RKLT01000001.1"/>
</dbReference>
<sequence length="713" mass="76278">MSHWKPTTCMRCAVGCGQHQRGVDQGYGVDKVRGDYDHPATEGLSCERGIRETENPDGEWLTEPLIRRGDTLRPTSWEQALGVVAAEFIQAIAADPDSVAVLGSGQQTNEAAYALGKLARGGIGTRHFDANTTLCMASAVRAYYDAFGSDAPPPTYDDIPEAETHVVWGANPAVAHPVLYRWILDSAADPDGRLVVVDPVESETAADADRYVAPDPGTDLELARAVLARLVGTDRIDRGFVDAYTEGYDELVDSLPDAERTAETAGVPMETVDALADAFAAPTLLYWGMGVNQSANGTDAARMLVNLCLATGNLGPGTGPFSLTGQANSMGARVVSSKETWPGQRPFADQDHRAAVASAWGVPLSRLPDDAGPGPVGIVDQINRGNVDVCWTVATNPVAGMPDATNVERSLDDVFLVAQDAFRSETVEHADVVLPAATWGESEGTTTNMERRVSRVTAVSDTVDSVRQDIDIIAALGNRIDENLFDEPPIGPEAVFDEIRALTEGTVADCSGITYDRLERELAVRWPAPDEETQGGYRYYEGGGENGDADDGAESESWSFPTDSGRARFSAATYRGLPEPTDATYPLLLTTGRRAGAYNTGVRTRETTSEFPTARIHPETAGQYIDLLDRGRTVVESRRARITVDLAPDDSVPTGAIWMDVHNPAVNDLTVPAVDPDSNEPNYKQCAVRLASPDAGPTVTQNGLPRTGTLDGD</sequence>
<feature type="region of interest" description="Disordered" evidence="5">
    <location>
        <begin position="692"/>
        <end position="713"/>
    </location>
</feature>
<evidence type="ECO:0000256" key="4">
    <source>
        <dbReference type="ARBA" id="ARBA00023014"/>
    </source>
</evidence>
<evidence type="ECO:0000256" key="1">
    <source>
        <dbReference type="ARBA" id="ARBA00022485"/>
    </source>
</evidence>
<dbReference type="Gene3D" id="2.40.40.20">
    <property type="match status" value="1"/>
</dbReference>
<evidence type="ECO:0000256" key="3">
    <source>
        <dbReference type="ARBA" id="ARBA00023004"/>
    </source>
</evidence>
<dbReference type="SUPFAM" id="SSF53706">
    <property type="entry name" value="Formate dehydrogenase/DMSO reductase, domains 1-3"/>
    <property type="match status" value="1"/>
</dbReference>
<dbReference type="SUPFAM" id="SSF50692">
    <property type="entry name" value="ADC-like"/>
    <property type="match status" value="1"/>
</dbReference>
<dbReference type="GO" id="GO:0046872">
    <property type="term" value="F:metal ion binding"/>
    <property type="evidence" value="ECO:0007669"/>
    <property type="project" value="UniProtKB-KW"/>
</dbReference>
<dbReference type="NCBIfam" id="NF041323">
    <property type="entry name" value="Nitr_red_NasA_Halo"/>
    <property type="match status" value="1"/>
</dbReference>
<keyword evidence="4" id="KW-0411">Iron-sulfur</keyword>
<evidence type="ECO:0000256" key="5">
    <source>
        <dbReference type="SAM" id="MobiDB-lite"/>
    </source>
</evidence>
<dbReference type="AlphaFoldDB" id="A0AAW4P6M1"/>
<protein>
    <submittedName>
        <fullName evidence="7">Molybdopterin-dependent oxidoreductase</fullName>
    </submittedName>
</protein>
<dbReference type="Gene3D" id="2.20.25.90">
    <property type="entry name" value="ADC-like domains"/>
    <property type="match status" value="1"/>
</dbReference>
<dbReference type="InterPro" id="IPR006963">
    <property type="entry name" value="Mopterin_OxRdtase_4Fe-4S_dom"/>
</dbReference>
<dbReference type="PANTHER" id="PTHR43105:SF10">
    <property type="entry name" value="NADH-QUINONE OXIDOREDUCTASE SUBUNIT G"/>
    <property type="match status" value="1"/>
</dbReference>
<dbReference type="PANTHER" id="PTHR43105">
    <property type="entry name" value="RESPIRATORY NITRATE REDUCTASE"/>
    <property type="match status" value="1"/>
</dbReference>
<dbReference type="GO" id="GO:0051539">
    <property type="term" value="F:4 iron, 4 sulfur cluster binding"/>
    <property type="evidence" value="ECO:0007669"/>
    <property type="project" value="UniProtKB-KW"/>
</dbReference>
<feature type="domain" description="4Fe-4S Mo/W bis-MGD-type" evidence="6">
    <location>
        <begin position="2"/>
        <end position="56"/>
    </location>
</feature>
<dbReference type="Gene3D" id="3.40.228.10">
    <property type="entry name" value="Dimethylsulfoxide Reductase, domain 2"/>
    <property type="match status" value="1"/>
</dbReference>
<feature type="region of interest" description="Disordered" evidence="5">
    <location>
        <begin position="531"/>
        <end position="564"/>
    </location>
</feature>
<keyword evidence="2" id="KW-0479">Metal-binding</keyword>
<dbReference type="EMBL" id="RKLT01000001">
    <property type="protein sequence ID" value="MBX0293365.1"/>
    <property type="molecule type" value="Genomic_DNA"/>
</dbReference>
<accession>A0AAW4P6M1</accession>
<dbReference type="GO" id="GO:0016491">
    <property type="term" value="F:oxidoreductase activity"/>
    <property type="evidence" value="ECO:0007669"/>
    <property type="project" value="InterPro"/>
</dbReference>
<dbReference type="SMART" id="SM00926">
    <property type="entry name" value="Molybdop_Fe4S4"/>
    <property type="match status" value="1"/>
</dbReference>
<dbReference type="InterPro" id="IPR009010">
    <property type="entry name" value="Asp_de-COase-like_dom_sf"/>
</dbReference>
<dbReference type="Pfam" id="PF04879">
    <property type="entry name" value="Molybdop_Fe4S4"/>
    <property type="match status" value="1"/>
</dbReference>
<comment type="caution">
    <text evidence="7">The sequence shown here is derived from an EMBL/GenBank/DDBJ whole genome shotgun (WGS) entry which is preliminary data.</text>
</comment>
<dbReference type="InterPro" id="IPR050123">
    <property type="entry name" value="Prok_molybdopt-oxidoreductase"/>
</dbReference>
<evidence type="ECO:0000256" key="2">
    <source>
        <dbReference type="ARBA" id="ARBA00022723"/>
    </source>
</evidence>
<dbReference type="GO" id="GO:0043546">
    <property type="term" value="F:molybdopterin cofactor binding"/>
    <property type="evidence" value="ECO:0007669"/>
    <property type="project" value="InterPro"/>
</dbReference>
<dbReference type="Pfam" id="PF01568">
    <property type="entry name" value="Molydop_binding"/>
    <property type="match status" value="1"/>
</dbReference>
<reference evidence="7 8" key="1">
    <citation type="submission" date="2021-06" db="EMBL/GenBank/DDBJ databases">
        <title>Halomicroarcula sp. a new haloarchaeum isolated from saline soil.</title>
        <authorList>
            <person name="Duran-Viseras A."/>
            <person name="Sanchez-Porro C."/>
            <person name="Ventosa A."/>
        </authorList>
    </citation>
    <scope>NUCLEOTIDE SEQUENCE [LARGE SCALE GENOMIC DNA]</scope>
    <source>
        <strain evidence="7 8">F27</strain>
    </source>
</reference>
<dbReference type="GO" id="GO:0016020">
    <property type="term" value="C:membrane"/>
    <property type="evidence" value="ECO:0007669"/>
    <property type="project" value="TreeGrafter"/>
</dbReference>
<evidence type="ECO:0000259" key="6">
    <source>
        <dbReference type="SMART" id="SM00926"/>
    </source>
</evidence>
<dbReference type="Gene3D" id="3.40.50.740">
    <property type="match status" value="1"/>
</dbReference>
<keyword evidence="8" id="KW-1185">Reference proteome</keyword>
<dbReference type="InterPro" id="IPR006656">
    <property type="entry name" value="Mopterin_OxRdtase"/>
</dbReference>
<dbReference type="Proteomes" id="UP001430455">
    <property type="component" value="Unassembled WGS sequence"/>
</dbReference>
<organism evidence="7 8">
    <name type="scientific">Haloarcula nitratireducens</name>
    <dbReference type="NCBI Taxonomy" id="2487749"/>
    <lineage>
        <taxon>Archaea</taxon>
        <taxon>Methanobacteriati</taxon>
        <taxon>Methanobacteriota</taxon>
        <taxon>Stenosarchaea group</taxon>
        <taxon>Halobacteria</taxon>
        <taxon>Halobacteriales</taxon>
        <taxon>Haloarculaceae</taxon>
        <taxon>Haloarcula</taxon>
    </lineage>
</organism>
<evidence type="ECO:0000313" key="7">
    <source>
        <dbReference type="EMBL" id="MBX0293365.1"/>
    </source>
</evidence>
<evidence type="ECO:0000313" key="8">
    <source>
        <dbReference type="Proteomes" id="UP001430455"/>
    </source>
</evidence>
<name>A0AAW4P6M1_9EURY</name>
<keyword evidence="1" id="KW-0004">4Fe-4S</keyword>
<keyword evidence="3" id="KW-0408">Iron</keyword>
<dbReference type="Pfam" id="PF00384">
    <property type="entry name" value="Molybdopterin"/>
    <property type="match status" value="1"/>
</dbReference>
<dbReference type="InterPro" id="IPR054894">
    <property type="entry name" value="Nitr_red_NasA"/>
</dbReference>